<evidence type="ECO:0000256" key="4">
    <source>
        <dbReference type="ARBA" id="ARBA00023125"/>
    </source>
</evidence>
<dbReference type="AlphaFoldDB" id="A0AAD6KFL3"/>
<feature type="region of interest" description="Disordered" evidence="7">
    <location>
        <begin position="82"/>
        <end position="116"/>
    </location>
</feature>
<comment type="subcellular location">
    <subcellularLocation>
        <location evidence="1">Nucleus</location>
    </subcellularLocation>
</comment>
<dbReference type="SMART" id="SM00717">
    <property type="entry name" value="SANT"/>
    <property type="match status" value="1"/>
</dbReference>
<keyword evidence="11" id="KW-1185">Reference proteome</keyword>
<keyword evidence="5" id="KW-0804">Transcription</keyword>
<dbReference type="SUPFAM" id="SSF46689">
    <property type="entry name" value="Homeodomain-like"/>
    <property type="match status" value="1"/>
</dbReference>
<proteinExistence type="predicted"/>
<keyword evidence="6" id="KW-0539">Nucleus</keyword>
<dbReference type="InterPro" id="IPR001005">
    <property type="entry name" value="SANT/Myb"/>
</dbReference>
<feature type="domain" description="Myb-like" evidence="8">
    <location>
        <begin position="1"/>
        <end position="56"/>
    </location>
</feature>
<dbReference type="CDD" id="cd00167">
    <property type="entry name" value="SANT"/>
    <property type="match status" value="1"/>
</dbReference>
<reference evidence="10 11" key="1">
    <citation type="journal article" date="2023" name="Int. J. Mol. Sci.">
        <title>De Novo Assembly and Annotation of 11 Diverse Shrub Willow (Salix) Genomes Reveals Novel Gene Organization in Sex-Linked Regions.</title>
        <authorList>
            <person name="Hyden B."/>
            <person name="Feng K."/>
            <person name="Yates T.B."/>
            <person name="Jawdy S."/>
            <person name="Cereghino C."/>
            <person name="Smart L.B."/>
            <person name="Muchero W."/>
        </authorList>
    </citation>
    <scope>NUCLEOTIDE SEQUENCE [LARGE SCALE GENOMIC DNA]</scope>
    <source>
        <tissue evidence="10">Shoot tip</tissue>
    </source>
</reference>
<dbReference type="GO" id="GO:0006355">
    <property type="term" value="P:regulation of DNA-templated transcription"/>
    <property type="evidence" value="ECO:0007669"/>
    <property type="project" value="UniProtKB-ARBA"/>
</dbReference>
<evidence type="ECO:0000313" key="10">
    <source>
        <dbReference type="EMBL" id="KAJ6421447.1"/>
    </source>
</evidence>
<evidence type="ECO:0000256" key="7">
    <source>
        <dbReference type="SAM" id="MobiDB-lite"/>
    </source>
</evidence>
<gene>
    <name evidence="10" type="ORF">OIU84_028762</name>
</gene>
<dbReference type="InterPro" id="IPR009057">
    <property type="entry name" value="Homeodomain-like_sf"/>
</dbReference>
<dbReference type="PANTHER" id="PTHR47214">
    <property type="entry name" value="PROTEIN ROUGH SHEATH 2 HOMOLOG"/>
    <property type="match status" value="1"/>
</dbReference>
<dbReference type="Pfam" id="PF13921">
    <property type="entry name" value="Myb_DNA-bind_6"/>
    <property type="match status" value="1"/>
</dbReference>
<feature type="domain" description="HTH myb-type" evidence="9">
    <location>
        <begin position="1"/>
        <end position="60"/>
    </location>
</feature>
<dbReference type="GO" id="GO:0003677">
    <property type="term" value="F:DNA binding"/>
    <property type="evidence" value="ECO:0007669"/>
    <property type="project" value="UniProtKB-KW"/>
</dbReference>
<dbReference type="FunFam" id="1.10.10.60:FF:000449">
    <property type="entry name" value="MYB-related transcription factor"/>
    <property type="match status" value="1"/>
</dbReference>
<keyword evidence="2" id="KW-0677">Repeat</keyword>
<keyword evidence="4" id="KW-0238">DNA-binding</keyword>
<protein>
    <submittedName>
        <fullName evidence="10">Uncharacterized protein</fullName>
    </submittedName>
</protein>
<evidence type="ECO:0000259" key="8">
    <source>
        <dbReference type="PROSITE" id="PS50090"/>
    </source>
</evidence>
<evidence type="ECO:0000256" key="2">
    <source>
        <dbReference type="ARBA" id="ARBA00022737"/>
    </source>
</evidence>
<evidence type="ECO:0000313" key="11">
    <source>
        <dbReference type="Proteomes" id="UP001162972"/>
    </source>
</evidence>
<accession>A0AAD6KFL3</accession>
<dbReference type="PANTHER" id="PTHR47214:SF1">
    <property type="entry name" value="PROTEIN ROUGH SHEATH 2 HOMOLOG"/>
    <property type="match status" value="1"/>
</dbReference>
<evidence type="ECO:0000259" key="9">
    <source>
        <dbReference type="PROSITE" id="PS51294"/>
    </source>
</evidence>
<dbReference type="InterPro" id="IPR052844">
    <property type="entry name" value="Leaf_Dev_Regulator"/>
</dbReference>
<dbReference type="Gene3D" id="1.10.10.60">
    <property type="entry name" value="Homeodomain-like"/>
    <property type="match status" value="1"/>
</dbReference>
<dbReference type="GO" id="GO:0005634">
    <property type="term" value="C:nucleus"/>
    <property type="evidence" value="ECO:0007669"/>
    <property type="project" value="UniProtKB-SubCell"/>
</dbReference>
<evidence type="ECO:0000256" key="5">
    <source>
        <dbReference type="ARBA" id="ARBA00023163"/>
    </source>
</evidence>
<organism evidence="10 11">
    <name type="scientific">Salix udensis</name>
    <dbReference type="NCBI Taxonomy" id="889485"/>
    <lineage>
        <taxon>Eukaryota</taxon>
        <taxon>Viridiplantae</taxon>
        <taxon>Streptophyta</taxon>
        <taxon>Embryophyta</taxon>
        <taxon>Tracheophyta</taxon>
        <taxon>Spermatophyta</taxon>
        <taxon>Magnoliopsida</taxon>
        <taxon>eudicotyledons</taxon>
        <taxon>Gunneridae</taxon>
        <taxon>Pentapetalae</taxon>
        <taxon>rosids</taxon>
        <taxon>fabids</taxon>
        <taxon>Malpighiales</taxon>
        <taxon>Salicaceae</taxon>
        <taxon>Saliceae</taxon>
        <taxon>Salix</taxon>
    </lineage>
</organism>
<comment type="caution">
    <text evidence="10">The sequence shown here is derived from an EMBL/GenBank/DDBJ whole genome shotgun (WGS) entry which is preliminary data.</text>
</comment>
<keyword evidence="3" id="KW-0805">Transcription regulation</keyword>
<dbReference type="EMBL" id="JAPFFJ010000008">
    <property type="protein sequence ID" value="KAJ6421447.1"/>
    <property type="molecule type" value="Genomic_DNA"/>
</dbReference>
<sequence length="158" mass="18284">MKERQRWQPEEDAILRAYVKQHGPKEWNLISQRVEAAGKTLNRDPKSCLERWKNYLKPGIKKGCLTPDEQALVVSLQAREKQSKSKSLLQHHRSTQYSDQHHQREGTIPVTGDKASSQGKYDHILETFAEKYVQPKILNQFQSFPCSLSTMMPPMPEP</sequence>
<dbReference type="InterPro" id="IPR017930">
    <property type="entry name" value="Myb_dom"/>
</dbReference>
<evidence type="ECO:0000256" key="3">
    <source>
        <dbReference type="ARBA" id="ARBA00023015"/>
    </source>
</evidence>
<name>A0AAD6KFL3_9ROSI</name>
<dbReference type="PROSITE" id="PS50090">
    <property type="entry name" value="MYB_LIKE"/>
    <property type="match status" value="1"/>
</dbReference>
<evidence type="ECO:0000256" key="6">
    <source>
        <dbReference type="ARBA" id="ARBA00023242"/>
    </source>
</evidence>
<dbReference type="Proteomes" id="UP001162972">
    <property type="component" value="Chromosome 17"/>
</dbReference>
<dbReference type="PROSITE" id="PS51294">
    <property type="entry name" value="HTH_MYB"/>
    <property type="match status" value="1"/>
</dbReference>
<evidence type="ECO:0000256" key="1">
    <source>
        <dbReference type="ARBA" id="ARBA00004123"/>
    </source>
</evidence>